<evidence type="ECO:0000313" key="2">
    <source>
        <dbReference type="EnsemblPlants" id="PGSC0003DMT400087145"/>
    </source>
</evidence>
<dbReference type="Proteomes" id="UP000011115">
    <property type="component" value="Unassembled WGS sequence"/>
</dbReference>
<evidence type="ECO:0000256" key="1">
    <source>
        <dbReference type="SAM" id="MobiDB-lite"/>
    </source>
</evidence>
<organism evidence="2 3">
    <name type="scientific">Solanum tuberosum</name>
    <name type="common">Potato</name>
    <dbReference type="NCBI Taxonomy" id="4113"/>
    <lineage>
        <taxon>Eukaryota</taxon>
        <taxon>Viridiplantae</taxon>
        <taxon>Streptophyta</taxon>
        <taxon>Embryophyta</taxon>
        <taxon>Tracheophyta</taxon>
        <taxon>Spermatophyta</taxon>
        <taxon>Magnoliopsida</taxon>
        <taxon>eudicotyledons</taxon>
        <taxon>Gunneridae</taxon>
        <taxon>Pentapetalae</taxon>
        <taxon>asterids</taxon>
        <taxon>lamiids</taxon>
        <taxon>Solanales</taxon>
        <taxon>Solanaceae</taxon>
        <taxon>Solanoideae</taxon>
        <taxon>Solaneae</taxon>
        <taxon>Solanum</taxon>
    </lineage>
</organism>
<feature type="region of interest" description="Disordered" evidence="1">
    <location>
        <begin position="29"/>
        <end position="64"/>
    </location>
</feature>
<dbReference type="InParanoid" id="M1DD92"/>
<feature type="compositionally biased region" description="Polar residues" evidence="1">
    <location>
        <begin position="53"/>
        <end position="62"/>
    </location>
</feature>
<dbReference type="Gramene" id="PGSC0003DMT400087145">
    <property type="protein sequence ID" value="PGSC0003DMT400087145"/>
    <property type="gene ID" value="PGSC0003DMG400036716"/>
</dbReference>
<evidence type="ECO:0000313" key="3">
    <source>
        <dbReference type="Proteomes" id="UP000011115"/>
    </source>
</evidence>
<accession>M1DD92</accession>
<keyword evidence="3" id="KW-1185">Reference proteome</keyword>
<sequence length="180" mass="20200">MPAELVARMETAPMGQNIPVRLPGTTLRVPEEDPNPWRNKLPRQLENAHGGSMSASQTSSTLGKFFGPRRGRVADSTISKFNFQKVVDVFLVCREKGQNIPVRLPGTTLRVPEEDPNPWRNKLPRQLENAHRGSMSASQTSSTIGNFFVPHRGRVADSTISKFNFQKFVVTLPRRKLVPR</sequence>
<dbReference type="EnsemblPlants" id="PGSC0003DMT400087145">
    <property type="protein sequence ID" value="PGSC0003DMT400087145"/>
    <property type="gene ID" value="PGSC0003DMG400036716"/>
</dbReference>
<dbReference type="HOGENOM" id="CLU_1498832_0_0_1"/>
<proteinExistence type="predicted"/>
<dbReference type="AlphaFoldDB" id="M1DD92"/>
<reference evidence="2" key="2">
    <citation type="submission" date="2015-06" db="UniProtKB">
        <authorList>
            <consortium name="EnsemblPlants"/>
        </authorList>
    </citation>
    <scope>IDENTIFICATION</scope>
    <source>
        <strain evidence="2">DM1-3 516 R44</strain>
    </source>
</reference>
<name>M1DD92_SOLTU</name>
<dbReference type="PaxDb" id="4113-PGSC0003DMT400087145"/>
<protein>
    <submittedName>
        <fullName evidence="2">Uncharacterized protein</fullName>
    </submittedName>
</protein>
<reference evidence="3" key="1">
    <citation type="journal article" date="2011" name="Nature">
        <title>Genome sequence and analysis of the tuber crop potato.</title>
        <authorList>
            <consortium name="The Potato Genome Sequencing Consortium"/>
        </authorList>
    </citation>
    <scope>NUCLEOTIDE SEQUENCE [LARGE SCALE GENOMIC DNA]</scope>
    <source>
        <strain evidence="3">cv. DM1-3 516 R44</strain>
    </source>
</reference>